<evidence type="ECO:0000313" key="2">
    <source>
        <dbReference type="Proteomes" id="UP000823775"/>
    </source>
</evidence>
<reference evidence="1 2" key="1">
    <citation type="journal article" date="2021" name="BMC Genomics">
        <title>Datura genome reveals duplications of psychoactive alkaloid biosynthetic genes and high mutation rate following tissue culture.</title>
        <authorList>
            <person name="Rajewski A."/>
            <person name="Carter-House D."/>
            <person name="Stajich J."/>
            <person name="Litt A."/>
        </authorList>
    </citation>
    <scope>NUCLEOTIDE SEQUENCE [LARGE SCALE GENOMIC DNA]</scope>
    <source>
        <strain evidence="1">AR-01</strain>
    </source>
</reference>
<protein>
    <submittedName>
        <fullName evidence="1">Uncharacterized protein</fullName>
    </submittedName>
</protein>
<dbReference type="EMBL" id="JACEIK010013633">
    <property type="protein sequence ID" value="MCE3216598.1"/>
    <property type="molecule type" value="Genomic_DNA"/>
</dbReference>
<gene>
    <name evidence="1" type="ORF">HAX54_007097</name>
</gene>
<dbReference type="Proteomes" id="UP000823775">
    <property type="component" value="Unassembled WGS sequence"/>
</dbReference>
<organism evidence="1 2">
    <name type="scientific">Datura stramonium</name>
    <name type="common">Jimsonweed</name>
    <name type="synonym">Common thornapple</name>
    <dbReference type="NCBI Taxonomy" id="4076"/>
    <lineage>
        <taxon>Eukaryota</taxon>
        <taxon>Viridiplantae</taxon>
        <taxon>Streptophyta</taxon>
        <taxon>Embryophyta</taxon>
        <taxon>Tracheophyta</taxon>
        <taxon>Spermatophyta</taxon>
        <taxon>Magnoliopsida</taxon>
        <taxon>eudicotyledons</taxon>
        <taxon>Gunneridae</taxon>
        <taxon>Pentapetalae</taxon>
        <taxon>asterids</taxon>
        <taxon>lamiids</taxon>
        <taxon>Solanales</taxon>
        <taxon>Solanaceae</taxon>
        <taxon>Solanoideae</taxon>
        <taxon>Datureae</taxon>
        <taxon>Datura</taxon>
    </lineage>
</organism>
<name>A0ABS8WWK6_DATST</name>
<accession>A0ABS8WWK6</accession>
<comment type="caution">
    <text evidence="1">The sequence shown here is derived from an EMBL/GenBank/DDBJ whole genome shotgun (WGS) entry which is preliminary data.</text>
</comment>
<keyword evidence="2" id="KW-1185">Reference proteome</keyword>
<sequence>MPARFGYQGTRKHKKKSFESILYGSKRLEKQLVSFFVSREDTHLIDTLEEIEREYSSSCVIADKHLSLLYYYLHTLQQAEEKRGSLHRFSDYHHLLERLTSNMVHFRSLTNIGPISYANFLISFLILNCSSNMRTSRSLLPRSQQLLLNESQILHRPHATIDAHPYNNSYWCPSIRHLTKSTTSLSPKDSMAQLISCKTIRKIL</sequence>
<proteinExistence type="predicted"/>
<evidence type="ECO:0000313" key="1">
    <source>
        <dbReference type="EMBL" id="MCE3216598.1"/>
    </source>
</evidence>